<dbReference type="EMBL" id="ACEN01000028">
    <property type="protein sequence ID" value="EEG33838.1"/>
    <property type="molecule type" value="Genomic_DNA"/>
</dbReference>
<evidence type="ECO:0000313" key="2">
    <source>
        <dbReference type="EMBL" id="EEG33838.1"/>
    </source>
</evidence>
<dbReference type="Proteomes" id="UP000004457">
    <property type="component" value="Unassembled WGS sequence"/>
</dbReference>
<gene>
    <name evidence="2" type="ORF">NEIFLAOT_01101</name>
</gene>
<evidence type="ECO:0000313" key="3">
    <source>
        <dbReference type="Proteomes" id="UP000004457"/>
    </source>
</evidence>
<comment type="caution">
    <text evidence="2">The sequence shown here is derived from an EMBL/GenBank/DDBJ whole genome shotgun (WGS) entry which is preliminary data.</text>
</comment>
<sequence>MEVDDAIHGQLSVVAGNTDLAGNIQRNFFQRVTIGDTVDKWDKDVQTCSQRFVKTAQSFDHINFLLWYNDKGFETKNNNDDEDEDGEAEQKFHNVSL</sequence>
<protein>
    <submittedName>
        <fullName evidence="2">Uncharacterized protein</fullName>
    </submittedName>
</protein>
<dbReference type="AlphaFoldDB" id="C0EMD0"/>
<proteinExistence type="predicted"/>
<feature type="compositionally biased region" description="Basic and acidic residues" evidence="1">
    <location>
        <begin position="88"/>
        <end position="97"/>
    </location>
</feature>
<accession>C0EMD0</accession>
<feature type="region of interest" description="Disordered" evidence="1">
    <location>
        <begin position="75"/>
        <end position="97"/>
    </location>
</feature>
<evidence type="ECO:0000256" key="1">
    <source>
        <dbReference type="SAM" id="MobiDB-lite"/>
    </source>
</evidence>
<reference evidence="2 3" key="1">
    <citation type="submission" date="2009-01" db="EMBL/GenBank/DDBJ databases">
        <authorList>
            <person name="Fulton L."/>
            <person name="Clifton S."/>
            <person name="Chinwalla A.T."/>
            <person name="Mitreva M."/>
            <person name="Sodergren E."/>
            <person name="Weinstock G."/>
            <person name="Clifton S."/>
            <person name="Dooling D.J."/>
            <person name="Fulton B."/>
            <person name="Minx P."/>
            <person name="Pepin K.H."/>
            <person name="Johnson M."/>
            <person name="Bhonagiri V."/>
            <person name="Nash W.E."/>
            <person name="Mardis E.R."/>
            <person name="Wilson R.K."/>
        </authorList>
    </citation>
    <scope>NUCLEOTIDE SEQUENCE [LARGE SCALE GENOMIC DNA]</scope>
    <source>
        <strain evidence="2 3">NRL30031/H210</strain>
    </source>
</reference>
<keyword evidence="3" id="KW-1185">Reference proteome</keyword>
<organism evidence="2 3">
    <name type="scientific">Neisseria flavescens NRL30031/H210</name>
    <dbReference type="NCBI Taxonomy" id="546264"/>
    <lineage>
        <taxon>Bacteria</taxon>
        <taxon>Pseudomonadati</taxon>
        <taxon>Pseudomonadota</taxon>
        <taxon>Betaproteobacteria</taxon>
        <taxon>Neisseriales</taxon>
        <taxon>Neisseriaceae</taxon>
        <taxon>Neisseria</taxon>
    </lineage>
</organism>
<name>C0EMD0_NEIFL</name>